<evidence type="ECO:0000259" key="1">
    <source>
        <dbReference type="Pfam" id="PF17667"/>
    </source>
</evidence>
<dbReference type="SUPFAM" id="SSF56112">
    <property type="entry name" value="Protein kinase-like (PK-like)"/>
    <property type="match status" value="1"/>
</dbReference>
<dbReference type="InterPro" id="IPR040976">
    <property type="entry name" value="Pkinase_fungal"/>
</dbReference>
<protein>
    <recommendedName>
        <fullName evidence="1">Fungal-type protein kinase domain-containing protein</fullName>
    </recommendedName>
</protein>
<evidence type="ECO:0000313" key="2">
    <source>
        <dbReference type="EMBL" id="KAF9470893.1"/>
    </source>
</evidence>
<evidence type="ECO:0000313" key="3">
    <source>
        <dbReference type="Proteomes" id="UP000807469"/>
    </source>
</evidence>
<feature type="domain" description="Fungal-type protein kinase" evidence="1">
    <location>
        <begin position="54"/>
        <end position="136"/>
    </location>
</feature>
<dbReference type="AlphaFoldDB" id="A0A9P5YL29"/>
<dbReference type="Proteomes" id="UP000807469">
    <property type="component" value="Unassembled WGS sequence"/>
</dbReference>
<dbReference type="EMBL" id="MU155816">
    <property type="protein sequence ID" value="KAF9470893.1"/>
    <property type="molecule type" value="Genomic_DNA"/>
</dbReference>
<reference evidence="2" key="1">
    <citation type="submission" date="2020-11" db="EMBL/GenBank/DDBJ databases">
        <authorList>
            <consortium name="DOE Joint Genome Institute"/>
            <person name="Ahrendt S."/>
            <person name="Riley R."/>
            <person name="Andreopoulos W."/>
            <person name="Labutti K."/>
            <person name="Pangilinan J."/>
            <person name="Ruiz-Duenas F.J."/>
            <person name="Barrasa J.M."/>
            <person name="Sanchez-Garcia M."/>
            <person name="Camarero S."/>
            <person name="Miyauchi S."/>
            <person name="Serrano A."/>
            <person name="Linde D."/>
            <person name="Babiker R."/>
            <person name="Drula E."/>
            <person name="Ayuso-Fernandez I."/>
            <person name="Pacheco R."/>
            <person name="Padilla G."/>
            <person name="Ferreira P."/>
            <person name="Barriuso J."/>
            <person name="Kellner H."/>
            <person name="Castanera R."/>
            <person name="Alfaro M."/>
            <person name="Ramirez L."/>
            <person name="Pisabarro A.G."/>
            <person name="Kuo A."/>
            <person name="Tritt A."/>
            <person name="Lipzen A."/>
            <person name="He G."/>
            <person name="Yan M."/>
            <person name="Ng V."/>
            <person name="Cullen D."/>
            <person name="Martin F."/>
            <person name="Rosso M.-N."/>
            <person name="Henrissat B."/>
            <person name="Hibbett D."/>
            <person name="Martinez A.T."/>
            <person name="Grigoriev I.V."/>
        </authorList>
    </citation>
    <scope>NUCLEOTIDE SEQUENCE</scope>
    <source>
        <strain evidence="2">CIRM-BRFM 674</strain>
    </source>
</reference>
<dbReference type="Pfam" id="PF17667">
    <property type="entry name" value="Pkinase_fungal"/>
    <property type="match status" value="1"/>
</dbReference>
<gene>
    <name evidence="2" type="ORF">BDN70DRAFT_979909</name>
</gene>
<accession>A0A9P5YL29</accession>
<organism evidence="2 3">
    <name type="scientific">Pholiota conissans</name>
    <dbReference type="NCBI Taxonomy" id="109636"/>
    <lineage>
        <taxon>Eukaryota</taxon>
        <taxon>Fungi</taxon>
        <taxon>Dikarya</taxon>
        <taxon>Basidiomycota</taxon>
        <taxon>Agaricomycotina</taxon>
        <taxon>Agaricomycetes</taxon>
        <taxon>Agaricomycetidae</taxon>
        <taxon>Agaricales</taxon>
        <taxon>Agaricineae</taxon>
        <taxon>Strophariaceae</taxon>
        <taxon>Pholiota</taxon>
    </lineage>
</organism>
<sequence>MDGVEIEGRILEKLGAKKVRNIPTILCWSDAGPVSIHCTQTDAYKNFNWNLHDPERKMVRLTHRVHYHQVTEEAGYTLEQLKGTYELLEGANDVFQALHDAHRLCNRFHRDVSSTNIILFADTSHLSPERRAILSDGELSNEDVPGPARDCWISVRRFSWKS</sequence>
<name>A0A9P5YL29_9AGAR</name>
<dbReference type="OrthoDB" id="5592585at2759"/>
<proteinExistence type="predicted"/>
<keyword evidence="3" id="KW-1185">Reference proteome</keyword>
<comment type="caution">
    <text evidence="2">The sequence shown here is derived from an EMBL/GenBank/DDBJ whole genome shotgun (WGS) entry which is preliminary data.</text>
</comment>
<dbReference type="InterPro" id="IPR011009">
    <property type="entry name" value="Kinase-like_dom_sf"/>
</dbReference>